<dbReference type="AlphaFoldDB" id="A0AAE3EYB7"/>
<dbReference type="InterPro" id="IPR027417">
    <property type="entry name" value="P-loop_NTPase"/>
</dbReference>
<dbReference type="InterPro" id="IPR006001">
    <property type="entry name" value="Therm_gnt_kin"/>
</dbReference>
<keyword evidence="6" id="KW-0418">Kinase</keyword>
<dbReference type="PANTHER" id="PTHR43442">
    <property type="entry name" value="GLUCONOKINASE-RELATED"/>
    <property type="match status" value="1"/>
</dbReference>
<dbReference type="PANTHER" id="PTHR43442:SF3">
    <property type="entry name" value="GLUCONOKINASE-RELATED"/>
    <property type="match status" value="1"/>
</dbReference>
<proteinExistence type="inferred from homology"/>
<evidence type="ECO:0000256" key="6">
    <source>
        <dbReference type="ARBA" id="ARBA00022777"/>
    </source>
</evidence>
<keyword evidence="4" id="KW-0808">Transferase</keyword>
<accession>A0AAE3EYB7</accession>
<keyword evidence="7" id="KW-0067">ATP-binding</keyword>
<sequence>MKNYNYIVILVGVCGTGKSAVGQKVAQRLEVPFFDADKLPTSNYLPKGKLPQEVDLEKWLTCVEGLIATQSTQKGCVISCSVLKVVHRRRLSANIDHQLDWVYMNASYDNVAQRVEQLRDNDRSASVLKSDFETLEAPKRALTIDMTYPEGEIVDTILKYLARKYG</sequence>
<dbReference type="EC" id="2.7.1.12" evidence="3"/>
<protein>
    <recommendedName>
        <fullName evidence="3">gluconokinase</fullName>
        <ecNumber evidence="3">2.7.1.12</ecNumber>
    </recommendedName>
</protein>
<evidence type="ECO:0000256" key="7">
    <source>
        <dbReference type="ARBA" id="ARBA00022840"/>
    </source>
</evidence>
<evidence type="ECO:0000313" key="10">
    <source>
        <dbReference type="Proteomes" id="UP001200642"/>
    </source>
</evidence>
<keyword evidence="10" id="KW-1185">Reference proteome</keyword>
<reference evidence="9" key="1">
    <citation type="submission" date="2023-02" db="EMBL/GenBank/DDBJ databases">
        <title>Genome of Flavobacteriaceae gen. nov. sp. strain F89.</title>
        <authorList>
            <person name="Wang Y."/>
        </authorList>
    </citation>
    <scope>NUCLEOTIDE SEQUENCE</scope>
    <source>
        <strain evidence="9">F89</strain>
    </source>
</reference>
<evidence type="ECO:0000256" key="5">
    <source>
        <dbReference type="ARBA" id="ARBA00022741"/>
    </source>
</evidence>
<name>A0AAE3EYB7_9FLAO</name>
<dbReference type="GO" id="GO:0005975">
    <property type="term" value="P:carbohydrate metabolic process"/>
    <property type="evidence" value="ECO:0007669"/>
    <property type="project" value="InterPro"/>
</dbReference>
<dbReference type="GO" id="GO:0046316">
    <property type="term" value="F:gluconokinase activity"/>
    <property type="evidence" value="ECO:0007669"/>
    <property type="project" value="UniProtKB-EC"/>
</dbReference>
<dbReference type="GO" id="GO:0005524">
    <property type="term" value="F:ATP binding"/>
    <property type="evidence" value="ECO:0007669"/>
    <property type="project" value="UniProtKB-KW"/>
</dbReference>
<evidence type="ECO:0000256" key="8">
    <source>
        <dbReference type="ARBA" id="ARBA00048090"/>
    </source>
</evidence>
<gene>
    <name evidence="9" type="ORF">K8352_16680</name>
</gene>
<dbReference type="GO" id="GO:0005737">
    <property type="term" value="C:cytoplasm"/>
    <property type="evidence" value="ECO:0007669"/>
    <property type="project" value="TreeGrafter"/>
</dbReference>
<dbReference type="Proteomes" id="UP001200642">
    <property type="component" value="Unassembled WGS sequence"/>
</dbReference>
<evidence type="ECO:0000256" key="4">
    <source>
        <dbReference type="ARBA" id="ARBA00022679"/>
    </source>
</evidence>
<dbReference type="Gene3D" id="3.40.50.300">
    <property type="entry name" value="P-loop containing nucleotide triphosphate hydrolases"/>
    <property type="match status" value="1"/>
</dbReference>
<comment type="caution">
    <text evidence="9">The sequence shown here is derived from an EMBL/GenBank/DDBJ whole genome shotgun (WGS) entry which is preliminary data.</text>
</comment>
<dbReference type="EMBL" id="JAIRBC010000031">
    <property type="protein sequence ID" value="MCG2462399.1"/>
    <property type="molecule type" value="Genomic_DNA"/>
</dbReference>
<evidence type="ECO:0000256" key="2">
    <source>
        <dbReference type="ARBA" id="ARBA00008420"/>
    </source>
</evidence>
<evidence type="ECO:0000313" key="9">
    <source>
        <dbReference type="EMBL" id="MCG2462399.1"/>
    </source>
</evidence>
<dbReference type="Pfam" id="PF01202">
    <property type="entry name" value="SKI"/>
    <property type="match status" value="1"/>
</dbReference>
<dbReference type="InterPro" id="IPR031322">
    <property type="entry name" value="Shikimate/glucono_kinase"/>
</dbReference>
<organism evidence="9 10">
    <name type="scientific">Cerina litoralis</name>
    <dbReference type="NCBI Taxonomy" id="2874477"/>
    <lineage>
        <taxon>Bacteria</taxon>
        <taxon>Pseudomonadati</taxon>
        <taxon>Bacteroidota</taxon>
        <taxon>Flavobacteriia</taxon>
        <taxon>Flavobacteriales</taxon>
        <taxon>Flavobacteriaceae</taxon>
        <taxon>Cerina</taxon>
    </lineage>
</organism>
<evidence type="ECO:0000256" key="3">
    <source>
        <dbReference type="ARBA" id="ARBA00012054"/>
    </source>
</evidence>
<comment type="similarity">
    <text evidence="2">Belongs to the gluconokinase GntK/GntV family.</text>
</comment>
<comment type="catalytic activity">
    <reaction evidence="8">
        <text>D-gluconate + ATP = 6-phospho-D-gluconate + ADP + H(+)</text>
        <dbReference type="Rhea" id="RHEA:19433"/>
        <dbReference type="ChEBI" id="CHEBI:15378"/>
        <dbReference type="ChEBI" id="CHEBI:18391"/>
        <dbReference type="ChEBI" id="CHEBI:30616"/>
        <dbReference type="ChEBI" id="CHEBI:58759"/>
        <dbReference type="ChEBI" id="CHEBI:456216"/>
        <dbReference type="EC" id="2.7.1.12"/>
    </reaction>
</comment>
<comment type="pathway">
    <text evidence="1">Carbohydrate acid metabolism.</text>
</comment>
<keyword evidence="5" id="KW-0547">Nucleotide-binding</keyword>
<dbReference type="RefSeq" id="WP_317903537.1">
    <property type="nucleotide sequence ID" value="NZ_JAIRBC010000031.1"/>
</dbReference>
<evidence type="ECO:0000256" key="1">
    <source>
        <dbReference type="ARBA" id="ARBA00004761"/>
    </source>
</evidence>
<dbReference type="SUPFAM" id="SSF52540">
    <property type="entry name" value="P-loop containing nucleoside triphosphate hydrolases"/>
    <property type="match status" value="1"/>
</dbReference>